<evidence type="ECO:0000259" key="2">
    <source>
        <dbReference type="Pfam" id="PF23572"/>
    </source>
</evidence>
<dbReference type="InterPro" id="IPR004993">
    <property type="entry name" value="GH3"/>
</dbReference>
<dbReference type="Pfam" id="PF23572">
    <property type="entry name" value="GH3_C"/>
    <property type="match status" value="1"/>
</dbReference>
<dbReference type="GO" id="GO:0005737">
    <property type="term" value="C:cytoplasm"/>
    <property type="evidence" value="ECO:0007669"/>
    <property type="project" value="TreeGrafter"/>
</dbReference>
<dbReference type="Proteomes" id="UP000650081">
    <property type="component" value="Unassembled WGS sequence"/>
</dbReference>
<protein>
    <submittedName>
        <fullName evidence="3">GH3 auxin-responsive promoter family protein</fullName>
    </submittedName>
</protein>
<dbReference type="PANTHER" id="PTHR31901:SF9">
    <property type="entry name" value="GH3 DOMAIN-CONTAINING PROTEIN"/>
    <property type="match status" value="1"/>
</dbReference>
<feature type="domain" description="GH3 middle" evidence="1">
    <location>
        <begin position="296"/>
        <end position="362"/>
    </location>
</feature>
<gene>
    <name evidence="3" type="ORF">H9S92_17340</name>
</gene>
<proteinExistence type="predicted"/>
<dbReference type="AlphaFoldDB" id="A0A923T9V9"/>
<dbReference type="InterPro" id="IPR055377">
    <property type="entry name" value="GH3_M"/>
</dbReference>
<name>A0A923T9V9_9BACT</name>
<dbReference type="EMBL" id="JACSIT010000142">
    <property type="protein sequence ID" value="MBC6995936.1"/>
    <property type="molecule type" value="Genomic_DNA"/>
</dbReference>
<accession>A0A923T9V9</accession>
<sequence>MLLDRVIELGLGAAEKFPRRRRPPWPAQQRTLRKLLKKARKTVFGRAYDFTGILAAEDPVAAFQQNVPVVDYNAMFDPWWRRVYEGKENITWPGAAEYFALSSGTSNANTKYIPVTEATIRSLAKGGFRMFSSFPDYPLSQDVYSTSWLAIGGTTHLDVDKGRRFGYLSGINAREQPIWARRFYKPGRRIASIENFDERLEEIARHAPEWNIGIIVGIPHWVQLTLERIVEMHQLDNIAQIWPELELFVSGGVAYQPYVKSFTRLIGHPIRYMDTYLASEGMFAFQRSADAQGMQMLLDNGIFYEFLPFNESNFDEDGNPRPGASALTLNQVEAGQEYALVTTSCSGAWRYVIGDTIRFLDVEQAIIQISGRTKHYINLVSEHLTVDNMNAGVAAVEEALDVRVPEYTIIPVKEDQYIAHEWYLGTNDPLDAAAATAVLDAALGRVNDDYHSERQTALQIKVTVVPLQRFYEWQRRGGQVNGQSKIPRVLKGEPKARWLELLGEGLKG</sequence>
<dbReference type="RefSeq" id="WP_187467963.1">
    <property type="nucleotide sequence ID" value="NZ_JACSIT010000142.1"/>
</dbReference>
<keyword evidence="4" id="KW-1185">Reference proteome</keyword>
<dbReference type="PANTHER" id="PTHR31901">
    <property type="entry name" value="GH3 DOMAIN-CONTAINING PROTEIN"/>
    <property type="match status" value="1"/>
</dbReference>
<organism evidence="3 4">
    <name type="scientific">Neolewinella lacunae</name>
    <dbReference type="NCBI Taxonomy" id="1517758"/>
    <lineage>
        <taxon>Bacteria</taxon>
        <taxon>Pseudomonadati</taxon>
        <taxon>Bacteroidota</taxon>
        <taxon>Saprospiria</taxon>
        <taxon>Saprospirales</taxon>
        <taxon>Lewinellaceae</taxon>
        <taxon>Neolewinella</taxon>
    </lineage>
</organism>
<feature type="domain" description="GH3 C-terminal" evidence="2">
    <location>
        <begin position="393"/>
        <end position="491"/>
    </location>
</feature>
<evidence type="ECO:0000313" key="3">
    <source>
        <dbReference type="EMBL" id="MBC6995936.1"/>
    </source>
</evidence>
<evidence type="ECO:0000313" key="4">
    <source>
        <dbReference type="Proteomes" id="UP000650081"/>
    </source>
</evidence>
<dbReference type="InterPro" id="IPR055378">
    <property type="entry name" value="GH3_C"/>
</dbReference>
<comment type="caution">
    <text evidence="3">The sequence shown here is derived from an EMBL/GenBank/DDBJ whole genome shotgun (WGS) entry which is preliminary data.</text>
</comment>
<dbReference type="GO" id="GO:0016881">
    <property type="term" value="F:acid-amino acid ligase activity"/>
    <property type="evidence" value="ECO:0007669"/>
    <property type="project" value="TreeGrafter"/>
</dbReference>
<reference evidence="3" key="1">
    <citation type="submission" date="2020-08" db="EMBL/GenBank/DDBJ databases">
        <title>Lewinella bacteria from marine environments.</title>
        <authorList>
            <person name="Zhong Y."/>
        </authorList>
    </citation>
    <scope>NUCLEOTIDE SEQUENCE</scope>
    <source>
        <strain evidence="3">KCTC 42187</strain>
    </source>
</reference>
<dbReference type="Pfam" id="PF03321">
    <property type="entry name" value="GH3"/>
    <property type="match status" value="1"/>
</dbReference>
<dbReference type="Pfam" id="PF23571">
    <property type="entry name" value="GH3_M"/>
    <property type="match status" value="1"/>
</dbReference>
<evidence type="ECO:0000259" key="1">
    <source>
        <dbReference type="Pfam" id="PF23571"/>
    </source>
</evidence>